<gene>
    <name evidence="2" type="ORF">SNAT2548_LOCUS6086</name>
</gene>
<evidence type="ECO:0000256" key="1">
    <source>
        <dbReference type="SAM" id="MobiDB-lite"/>
    </source>
</evidence>
<comment type="caution">
    <text evidence="2">The sequence shown here is derived from an EMBL/GenBank/DDBJ whole genome shotgun (WGS) entry which is preliminary data.</text>
</comment>
<keyword evidence="3" id="KW-1185">Reference proteome</keyword>
<organism evidence="2 3">
    <name type="scientific">Symbiodinium natans</name>
    <dbReference type="NCBI Taxonomy" id="878477"/>
    <lineage>
        <taxon>Eukaryota</taxon>
        <taxon>Sar</taxon>
        <taxon>Alveolata</taxon>
        <taxon>Dinophyceae</taxon>
        <taxon>Suessiales</taxon>
        <taxon>Symbiodiniaceae</taxon>
        <taxon>Symbiodinium</taxon>
    </lineage>
</organism>
<reference evidence="2" key="1">
    <citation type="submission" date="2021-02" db="EMBL/GenBank/DDBJ databases">
        <authorList>
            <person name="Dougan E. K."/>
            <person name="Rhodes N."/>
            <person name="Thang M."/>
            <person name="Chan C."/>
        </authorList>
    </citation>
    <scope>NUCLEOTIDE SEQUENCE</scope>
</reference>
<evidence type="ECO:0000313" key="3">
    <source>
        <dbReference type="Proteomes" id="UP000604046"/>
    </source>
</evidence>
<sequence>MQPSCWQSSQSSQSPGNLHPVGPVAVSSSSSSPGSSQSPAIATPRSKVVLSTPSSVAEVHLHDDHAAARTSPGMPEFVSGMPASKVIVPFVQRLAGTLDVLDYKADPDPSNTDSFLCPLRINFGPFLGEVYLGRGETEQAAKDAAAEAFRNTGKALEAAWNLPTPRRQLKQQQRYRNAKSGKTFSGRETGPRAFSSQDATCDSEPEAAKALMACTADMRGRPECERKSKLARLE</sequence>
<dbReference type="EMBL" id="CAJNDS010000401">
    <property type="protein sequence ID" value="CAE7202079.1"/>
    <property type="molecule type" value="Genomic_DNA"/>
</dbReference>
<evidence type="ECO:0000313" key="2">
    <source>
        <dbReference type="EMBL" id="CAE7202079.1"/>
    </source>
</evidence>
<feature type="region of interest" description="Disordered" evidence="1">
    <location>
        <begin position="1"/>
        <end position="47"/>
    </location>
</feature>
<proteinExistence type="predicted"/>
<dbReference type="Proteomes" id="UP000604046">
    <property type="component" value="Unassembled WGS sequence"/>
</dbReference>
<feature type="region of interest" description="Disordered" evidence="1">
    <location>
        <begin position="176"/>
        <end position="202"/>
    </location>
</feature>
<protein>
    <submittedName>
        <fullName evidence="2">Uncharacterized protein</fullName>
    </submittedName>
</protein>
<dbReference type="AlphaFoldDB" id="A0A812JG23"/>
<feature type="compositionally biased region" description="Low complexity" evidence="1">
    <location>
        <begin position="7"/>
        <end position="40"/>
    </location>
</feature>
<accession>A0A812JG23</accession>
<name>A0A812JG23_9DINO</name>